<dbReference type="InterPro" id="IPR012413">
    <property type="entry name" value="BA14K"/>
</dbReference>
<comment type="subcellular location">
    <subcellularLocation>
        <location evidence="1">Membrane</location>
        <topology evidence="1">Single-pass membrane protein</topology>
    </subcellularLocation>
</comment>
<keyword evidence="5" id="KW-0430">Lectin</keyword>
<dbReference type="AlphaFoldDB" id="A0A249PCK2"/>
<evidence type="ECO:0000256" key="4">
    <source>
        <dbReference type="ARBA" id="ARBA00022475"/>
    </source>
</evidence>
<organism evidence="7 8">
    <name type="scientific">Sinorhizobium sojae CCBAU 05684</name>
    <dbReference type="NCBI Taxonomy" id="716928"/>
    <lineage>
        <taxon>Bacteria</taxon>
        <taxon>Pseudomonadati</taxon>
        <taxon>Pseudomonadota</taxon>
        <taxon>Alphaproteobacteria</taxon>
        <taxon>Hyphomicrobiales</taxon>
        <taxon>Rhizobiaceae</taxon>
        <taxon>Sinorhizobium/Ensifer group</taxon>
        <taxon>Sinorhizobium</taxon>
    </lineage>
</organism>
<evidence type="ECO:0000256" key="1">
    <source>
        <dbReference type="ARBA" id="ARBA00004167"/>
    </source>
</evidence>
<dbReference type="OrthoDB" id="8117189at2"/>
<evidence type="ECO:0000256" key="3">
    <source>
        <dbReference type="ARBA" id="ARBA00020552"/>
    </source>
</evidence>
<sequence length="126" mass="14390">MRTPAIIALALAIAGTGIGPSRARDNVRDPGIIDNRHELFIERQYRDFLQQRYPNYGSRYRGMAPDISIGPGATVGGPLPGPRRRIEDLAKAHLRWCRERYISYRAYDNTFQPFEGPRRPCNSPYD</sequence>
<name>A0A249PCK2_9HYPH</name>
<keyword evidence="4" id="KW-1003">Cell membrane</keyword>
<comment type="function">
    <text evidence="6">Has immunoglobulin-binding and hemagglutination properties, and can bind to mannose. Essential for virulence. May be involved in LPS biosynthesis or polysaccharide transport.</text>
</comment>
<protein>
    <recommendedName>
        <fullName evidence="3">Lectin-like protein BA14k</fullName>
    </recommendedName>
</protein>
<proteinExistence type="inferred from homology"/>
<dbReference type="GO" id="GO:0016020">
    <property type="term" value="C:membrane"/>
    <property type="evidence" value="ECO:0007669"/>
    <property type="project" value="UniProtKB-SubCell"/>
</dbReference>
<dbReference type="EMBL" id="CP023067">
    <property type="protein sequence ID" value="ASY63492.1"/>
    <property type="molecule type" value="Genomic_DNA"/>
</dbReference>
<evidence type="ECO:0000256" key="6">
    <source>
        <dbReference type="ARBA" id="ARBA00025321"/>
    </source>
</evidence>
<accession>A0A249PCK2</accession>
<comment type="similarity">
    <text evidence="2">Belongs to the BA14k family.</text>
</comment>
<gene>
    <name evidence="7" type="ORF">SJ05684_c20500</name>
</gene>
<dbReference type="GO" id="GO:0030246">
    <property type="term" value="F:carbohydrate binding"/>
    <property type="evidence" value="ECO:0007669"/>
    <property type="project" value="UniProtKB-KW"/>
</dbReference>
<dbReference type="Proteomes" id="UP000217211">
    <property type="component" value="Chromosome"/>
</dbReference>
<reference evidence="7 8" key="1">
    <citation type="submission" date="2017-08" db="EMBL/GenBank/DDBJ databases">
        <title>Multipartite genome sequences of Sinorhizobium species nodulating soybeans.</title>
        <authorList>
            <person name="Tian C.F."/>
        </authorList>
    </citation>
    <scope>NUCLEOTIDE SEQUENCE [LARGE SCALE GENOMIC DNA]</scope>
    <source>
        <strain evidence="7 8">CCBAU 05684</strain>
    </source>
</reference>
<keyword evidence="8" id="KW-1185">Reference proteome</keyword>
<evidence type="ECO:0000313" key="7">
    <source>
        <dbReference type="EMBL" id="ASY63492.1"/>
    </source>
</evidence>
<dbReference type="KEGG" id="esj:SJ05684_c20500"/>
<evidence type="ECO:0000256" key="2">
    <source>
        <dbReference type="ARBA" id="ARBA00010270"/>
    </source>
</evidence>
<dbReference type="Pfam" id="PF07886">
    <property type="entry name" value="BA14K"/>
    <property type="match status" value="1"/>
</dbReference>
<evidence type="ECO:0000313" key="8">
    <source>
        <dbReference type="Proteomes" id="UP000217211"/>
    </source>
</evidence>
<keyword evidence="4" id="KW-0472">Membrane</keyword>
<evidence type="ECO:0000256" key="5">
    <source>
        <dbReference type="ARBA" id="ARBA00022734"/>
    </source>
</evidence>